<dbReference type="KEGG" id="gog:C1280_26755"/>
<sequence>MEGWVSLSLTAVAALAWDRGLRFRVESDYLPWSWVTGELFQAPAAS</sequence>
<proteinExistence type="predicted"/>
<organism evidence="1 2">
    <name type="scientific">Gemmata obscuriglobus</name>
    <dbReference type="NCBI Taxonomy" id="114"/>
    <lineage>
        <taxon>Bacteria</taxon>
        <taxon>Pseudomonadati</taxon>
        <taxon>Planctomycetota</taxon>
        <taxon>Planctomycetia</taxon>
        <taxon>Gemmatales</taxon>
        <taxon>Gemmataceae</taxon>
        <taxon>Gemmata</taxon>
    </lineage>
</organism>
<reference evidence="1 2" key="1">
    <citation type="submission" date="2018-01" db="EMBL/GenBank/DDBJ databases">
        <title>G. obscuriglobus.</title>
        <authorList>
            <person name="Franke J."/>
            <person name="Blomberg W."/>
            <person name="Selmecki A."/>
        </authorList>
    </citation>
    <scope>NUCLEOTIDE SEQUENCE [LARGE SCALE GENOMIC DNA]</scope>
    <source>
        <strain evidence="1 2">DSM 5831</strain>
    </source>
</reference>
<protein>
    <submittedName>
        <fullName evidence="1">Uncharacterized protein</fullName>
    </submittedName>
</protein>
<keyword evidence="2" id="KW-1185">Reference proteome</keyword>
<dbReference type="InterPro" id="IPR029074">
    <property type="entry name" value="Imm49"/>
</dbReference>
<dbReference type="Proteomes" id="UP000245802">
    <property type="component" value="Chromosome"/>
</dbReference>
<dbReference type="AlphaFoldDB" id="A0A2Z3H9N7"/>
<dbReference type="Pfam" id="PF15575">
    <property type="entry name" value="Imm49"/>
    <property type="match status" value="1"/>
</dbReference>
<accession>A0A2Z3H9N7</accession>
<name>A0A2Z3H9N7_9BACT</name>
<evidence type="ECO:0000313" key="2">
    <source>
        <dbReference type="Proteomes" id="UP000245802"/>
    </source>
</evidence>
<gene>
    <name evidence="1" type="ORF">C1280_26755</name>
</gene>
<dbReference type="EMBL" id="CP025958">
    <property type="protein sequence ID" value="AWM40247.1"/>
    <property type="molecule type" value="Genomic_DNA"/>
</dbReference>
<evidence type="ECO:0000313" key="1">
    <source>
        <dbReference type="EMBL" id="AWM40247.1"/>
    </source>
</evidence>